<sequence>MGTKKASDGYGSLNYFIIIAVFCVFCRFSSFGNPLINVDEGFYLFVGGDMLHGAIPFVDVWDRKPLGLFIIYAFFHLFAPYQLWAYQLGALLSVCLTAIVVMKMARCVASATGALFAALLYVAWLDLAGGQGGQSPVFYNLLVGCAMLNIVRLIRAETLTQAEIIKRGSMAMLLFGLSLQIKYTTVFEGCFAGLFLGYILKRHRISWPDTGRDLTLFATIALLPTVVVGGTYWLCGYGSQWWFANIISIFYRTKEPPAILAHNFRNIALLIGPLLLNIVLQMFLCRNRTAVQRKCAFFFNAWSVCAVIGVFLIGEWFNHYAIPAFLPLSIASATLFTSSVGRVWLMVLLAAGTVAGQVMVLENQKRYGNARTFHNIMDVISKEKGCLFIYNGSAIFYDFLPPCRLTDHPFPGHFHSVVENRATGMDPATEIRKVLRQNPTYIMAYAPPAADENEAVRAILYDRIRQAYTEAYRERQGKGFLVLYRLDAPAGREQP</sequence>
<evidence type="ECO:0000313" key="3">
    <source>
        <dbReference type="Proteomes" id="UP000247512"/>
    </source>
</evidence>
<name>A0ABX5PGA2_9PROT</name>
<feature type="transmembrane region" description="Helical" evidence="1">
    <location>
        <begin position="220"/>
        <end position="243"/>
    </location>
</feature>
<feature type="transmembrane region" description="Helical" evidence="1">
    <location>
        <begin position="264"/>
        <end position="284"/>
    </location>
</feature>
<proteinExistence type="predicted"/>
<gene>
    <name evidence="2" type="ORF">CDI09_02120</name>
</gene>
<feature type="transmembrane region" description="Helical" evidence="1">
    <location>
        <begin position="174"/>
        <end position="200"/>
    </location>
</feature>
<accession>A0ABX5PGA2</accession>
<comment type="caution">
    <text evidence="2">The sequence shown here is derived from an EMBL/GenBank/DDBJ whole genome shotgun (WGS) entry which is preliminary data.</text>
</comment>
<keyword evidence="1" id="KW-0472">Membrane</keyword>
<keyword evidence="1" id="KW-0812">Transmembrane</keyword>
<reference evidence="2 3" key="1">
    <citation type="submission" date="2017-06" db="EMBL/GenBank/DDBJ databases">
        <title>A draft genome sequence of Komagataeibacter nataicola LMG 1536.</title>
        <authorList>
            <person name="Skraban J."/>
            <person name="Cleenwerck I."/>
            <person name="Vandamme P."/>
            <person name="Trcek J."/>
        </authorList>
    </citation>
    <scope>NUCLEOTIDE SEQUENCE [LARGE SCALE GENOMIC DNA]</scope>
    <source>
        <strain evidence="2 3">LMG 1536</strain>
    </source>
</reference>
<evidence type="ECO:0008006" key="4">
    <source>
        <dbReference type="Google" id="ProtNLM"/>
    </source>
</evidence>
<feature type="transmembrane region" description="Helical" evidence="1">
    <location>
        <begin position="296"/>
        <end position="313"/>
    </location>
</feature>
<feature type="transmembrane region" description="Helical" evidence="1">
    <location>
        <begin position="343"/>
        <end position="361"/>
    </location>
</feature>
<keyword evidence="3" id="KW-1185">Reference proteome</keyword>
<organism evidence="2 3">
    <name type="scientific">Komagataeibacter nataicola</name>
    <dbReference type="NCBI Taxonomy" id="265960"/>
    <lineage>
        <taxon>Bacteria</taxon>
        <taxon>Pseudomonadati</taxon>
        <taxon>Pseudomonadota</taxon>
        <taxon>Alphaproteobacteria</taxon>
        <taxon>Acetobacterales</taxon>
        <taxon>Acetobacteraceae</taxon>
        <taxon>Komagataeibacter</taxon>
    </lineage>
</organism>
<feature type="transmembrane region" description="Helical" evidence="1">
    <location>
        <begin position="81"/>
        <end position="101"/>
    </location>
</feature>
<evidence type="ECO:0000256" key="1">
    <source>
        <dbReference type="SAM" id="Phobius"/>
    </source>
</evidence>
<keyword evidence="1" id="KW-1133">Transmembrane helix</keyword>
<dbReference type="EMBL" id="NIRT01000002">
    <property type="protein sequence ID" value="PYD67698.1"/>
    <property type="molecule type" value="Genomic_DNA"/>
</dbReference>
<feature type="transmembrane region" description="Helical" evidence="1">
    <location>
        <begin position="108"/>
        <end position="125"/>
    </location>
</feature>
<feature type="transmembrane region" description="Helical" evidence="1">
    <location>
        <begin position="12"/>
        <end position="30"/>
    </location>
</feature>
<evidence type="ECO:0000313" key="2">
    <source>
        <dbReference type="EMBL" id="PYD67698.1"/>
    </source>
</evidence>
<protein>
    <recommendedName>
        <fullName evidence="4">Glycosyltransferase RgtA/B/C/D-like domain-containing protein</fullName>
    </recommendedName>
</protein>
<dbReference type="Proteomes" id="UP000247512">
    <property type="component" value="Unassembled WGS sequence"/>
</dbReference>